<dbReference type="AlphaFoldDB" id="A0A9X0U4X2"/>
<protein>
    <submittedName>
        <fullName evidence="1">Uncharacterized protein</fullName>
    </submittedName>
</protein>
<name>A0A9X0U4X2_9BACT</name>
<organism evidence="1 2">
    <name type="scientific">Tunturiibacter gelidiferens</name>
    <dbReference type="NCBI Taxonomy" id="3069689"/>
    <lineage>
        <taxon>Bacteria</taxon>
        <taxon>Pseudomonadati</taxon>
        <taxon>Acidobacteriota</taxon>
        <taxon>Terriglobia</taxon>
        <taxon>Terriglobales</taxon>
        <taxon>Acidobacteriaceae</taxon>
        <taxon>Tunturiibacter</taxon>
    </lineage>
</organism>
<keyword evidence="2" id="KW-1185">Reference proteome</keyword>
<accession>A0A9X0U4X2</accession>
<evidence type="ECO:0000313" key="2">
    <source>
        <dbReference type="Proteomes" id="UP000535182"/>
    </source>
</evidence>
<sequence>MHSGYSILQEDTSTGDMLSQAKWYSLCQLINELLIKNQILRTRLQRYDSSVSLTTQSY</sequence>
<proteinExistence type="predicted"/>
<reference evidence="1 2" key="1">
    <citation type="submission" date="2020-08" db="EMBL/GenBank/DDBJ databases">
        <title>Genomic Encyclopedia of Type Strains, Phase IV (KMG-V): Genome sequencing to study the core and pangenomes of soil and plant-associated prokaryotes.</title>
        <authorList>
            <person name="Whitman W."/>
        </authorList>
    </citation>
    <scope>NUCLEOTIDE SEQUENCE [LARGE SCALE GENOMIC DNA]</scope>
    <source>
        <strain evidence="1 2">X5P2</strain>
    </source>
</reference>
<dbReference type="Proteomes" id="UP000535182">
    <property type="component" value="Unassembled WGS sequence"/>
</dbReference>
<evidence type="ECO:0000313" key="1">
    <source>
        <dbReference type="EMBL" id="MBB5329874.1"/>
    </source>
</evidence>
<gene>
    <name evidence="1" type="ORF">HDF14_003503</name>
</gene>
<comment type="caution">
    <text evidence="1">The sequence shown here is derived from an EMBL/GenBank/DDBJ whole genome shotgun (WGS) entry which is preliminary data.</text>
</comment>
<dbReference type="EMBL" id="JACHEB010000008">
    <property type="protein sequence ID" value="MBB5329874.1"/>
    <property type="molecule type" value="Genomic_DNA"/>
</dbReference>